<dbReference type="Pfam" id="PF00071">
    <property type="entry name" value="Ras"/>
    <property type="match status" value="1"/>
</dbReference>
<keyword evidence="2" id="KW-0342">GTP-binding</keyword>
<dbReference type="EMBL" id="JAPFFF010000029">
    <property type="protein sequence ID" value="KAK8846330.1"/>
    <property type="molecule type" value="Genomic_DNA"/>
</dbReference>
<dbReference type="SMART" id="SM00176">
    <property type="entry name" value="RAN"/>
    <property type="match status" value="1"/>
</dbReference>
<dbReference type="CDD" id="cd00154">
    <property type="entry name" value="Rab"/>
    <property type="match status" value="1"/>
</dbReference>
<dbReference type="InterPro" id="IPR001806">
    <property type="entry name" value="Small_GTPase"/>
</dbReference>
<keyword evidence="1" id="KW-0547">Nucleotide-binding</keyword>
<accession>A0ABR2HGY9</accession>
<dbReference type="SMART" id="SM00175">
    <property type="entry name" value="RAB"/>
    <property type="match status" value="1"/>
</dbReference>
<gene>
    <name evidence="3" type="ORF">M9Y10_020339</name>
</gene>
<dbReference type="Proteomes" id="UP001470230">
    <property type="component" value="Unassembled WGS sequence"/>
</dbReference>
<sequence>MIDEEESDTSKFKISFLGPKTGGKTCIITRFHNNNFSTQVDSTIGVSFLSHTIQTSKTKITLHIWDTAGEERYRCIIPMYFRGSAALVVVFDVSSQPNFEQAKEWFKIILDEENEVFDLYFVGNKIDLPRRVSKKDAIDFAKSVNATYIETSAKTGEKINDLFLMIAEKIVQREDLSLAIPRSLTIDDRKGGCCK</sequence>
<dbReference type="SMART" id="SM00174">
    <property type="entry name" value="RHO"/>
    <property type="match status" value="1"/>
</dbReference>
<dbReference type="PANTHER" id="PTHR47977">
    <property type="entry name" value="RAS-RELATED PROTEIN RAB"/>
    <property type="match status" value="1"/>
</dbReference>
<dbReference type="PROSITE" id="PS51419">
    <property type="entry name" value="RAB"/>
    <property type="match status" value="1"/>
</dbReference>
<evidence type="ECO:0000313" key="4">
    <source>
        <dbReference type="Proteomes" id="UP001470230"/>
    </source>
</evidence>
<dbReference type="InterPro" id="IPR050227">
    <property type="entry name" value="Rab"/>
</dbReference>
<name>A0ABR2HGY9_9EUKA</name>
<evidence type="ECO:0000256" key="2">
    <source>
        <dbReference type="ARBA" id="ARBA00023134"/>
    </source>
</evidence>
<protein>
    <submittedName>
        <fullName evidence="3">GTP-binding protein of the rab</fullName>
    </submittedName>
</protein>
<proteinExistence type="predicted"/>
<dbReference type="PRINTS" id="PR00449">
    <property type="entry name" value="RASTRNSFRMNG"/>
</dbReference>
<reference evidence="3 4" key="1">
    <citation type="submission" date="2024-04" db="EMBL/GenBank/DDBJ databases">
        <title>Tritrichomonas musculus Genome.</title>
        <authorList>
            <person name="Alves-Ferreira E."/>
            <person name="Grigg M."/>
            <person name="Lorenzi H."/>
            <person name="Galac M."/>
        </authorList>
    </citation>
    <scope>NUCLEOTIDE SEQUENCE [LARGE SCALE GENOMIC DNA]</scope>
    <source>
        <strain evidence="3 4">EAF2021</strain>
    </source>
</reference>
<comment type="caution">
    <text evidence="3">The sequence shown here is derived from an EMBL/GenBank/DDBJ whole genome shotgun (WGS) entry which is preliminary data.</text>
</comment>
<evidence type="ECO:0000256" key="1">
    <source>
        <dbReference type="ARBA" id="ARBA00022741"/>
    </source>
</evidence>
<keyword evidence="4" id="KW-1185">Reference proteome</keyword>
<dbReference type="SMART" id="SM00173">
    <property type="entry name" value="RAS"/>
    <property type="match status" value="1"/>
</dbReference>
<dbReference type="InterPro" id="IPR005225">
    <property type="entry name" value="Small_GTP-bd"/>
</dbReference>
<dbReference type="SUPFAM" id="SSF52540">
    <property type="entry name" value="P-loop containing nucleoside triphosphate hydrolases"/>
    <property type="match status" value="1"/>
</dbReference>
<dbReference type="PROSITE" id="PS51421">
    <property type="entry name" value="RAS"/>
    <property type="match status" value="1"/>
</dbReference>
<organism evidence="3 4">
    <name type="scientific">Tritrichomonas musculus</name>
    <dbReference type="NCBI Taxonomy" id="1915356"/>
    <lineage>
        <taxon>Eukaryota</taxon>
        <taxon>Metamonada</taxon>
        <taxon>Parabasalia</taxon>
        <taxon>Tritrichomonadida</taxon>
        <taxon>Tritrichomonadidae</taxon>
        <taxon>Tritrichomonas</taxon>
    </lineage>
</organism>
<dbReference type="InterPro" id="IPR027417">
    <property type="entry name" value="P-loop_NTPase"/>
</dbReference>
<evidence type="ECO:0000313" key="3">
    <source>
        <dbReference type="EMBL" id="KAK8846330.1"/>
    </source>
</evidence>
<dbReference type="NCBIfam" id="TIGR00231">
    <property type="entry name" value="small_GTP"/>
    <property type="match status" value="1"/>
</dbReference>
<dbReference type="Gene3D" id="3.40.50.300">
    <property type="entry name" value="P-loop containing nucleotide triphosphate hydrolases"/>
    <property type="match status" value="1"/>
</dbReference>